<dbReference type="PANTHER" id="PTHR35797">
    <property type="entry name" value="PROTEASE-RELATED"/>
    <property type="match status" value="1"/>
</dbReference>
<dbReference type="AlphaFoldDB" id="A0A437S7W8"/>
<evidence type="ECO:0000259" key="2">
    <source>
        <dbReference type="Pfam" id="PF02517"/>
    </source>
</evidence>
<keyword evidence="1" id="KW-0812">Transmembrane</keyword>
<dbReference type="PANTHER" id="PTHR35797:SF1">
    <property type="entry name" value="PROTEASE"/>
    <property type="match status" value="1"/>
</dbReference>
<feature type="transmembrane region" description="Helical" evidence="1">
    <location>
        <begin position="239"/>
        <end position="259"/>
    </location>
</feature>
<feature type="transmembrane region" description="Helical" evidence="1">
    <location>
        <begin position="295"/>
        <end position="314"/>
    </location>
</feature>
<dbReference type="InterPro" id="IPR003675">
    <property type="entry name" value="Rce1/LyrA-like_dom"/>
</dbReference>
<proteinExistence type="predicted"/>
<keyword evidence="1" id="KW-1133">Transmembrane helix</keyword>
<feature type="transmembrane region" description="Helical" evidence="1">
    <location>
        <begin position="101"/>
        <end position="120"/>
    </location>
</feature>
<evidence type="ECO:0000313" key="3">
    <source>
        <dbReference type="EMBL" id="RVU55092.1"/>
    </source>
</evidence>
<feature type="transmembrane region" description="Helical" evidence="1">
    <location>
        <begin position="169"/>
        <end position="191"/>
    </location>
</feature>
<accession>A0A437S7W8</accession>
<dbReference type="GO" id="GO:0006508">
    <property type="term" value="P:proteolysis"/>
    <property type="evidence" value="ECO:0007669"/>
    <property type="project" value="UniProtKB-KW"/>
</dbReference>
<dbReference type="GO" id="GO:0080120">
    <property type="term" value="P:CAAX-box protein maturation"/>
    <property type="evidence" value="ECO:0007669"/>
    <property type="project" value="UniProtKB-ARBA"/>
</dbReference>
<name>A0A437S7W8_9FIRM</name>
<organism evidence="3 4">
    <name type="scientific">Anaerosphaera multitolerans</name>
    <dbReference type="NCBI Taxonomy" id="2487351"/>
    <lineage>
        <taxon>Bacteria</taxon>
        <taxon>Bacillati</taxon>
        <taxon>Bacillota</taxon>
        <taxon>Tissierellia</taxon>
        <taxon>Tissierellales</taxon>
        <taxon>Peptoniphilaceae</taxon>
        <taxon>Anaerosphaera</taxon>
    </lineage>
</organism>
<keyword evidence="1" id="KW-0472">Membrane</keyword>
<keyword evidence="4" id="KW-1185">Reference proteome</keyword>
<feature type="transmembrane region" description="Helical" evidence="1">
    <location>
        <begin position="266"/>
        <end position="283"/>
    </location>
</feature>
<feature type="transmembrane region" description="Helical" evidence="1">
    <location>
        <begin position="44"/>
        <end position="62"/>
    </location>
</feature>
<protein>
    <submittedName>
        <fullName evidence="3">CPBP family intramembrane metalloprotease</fullName>
    </submittedName>
</protein>
<keyword evidence="3" id="KW-0378">Hydrolase</keyword>
<dbReference type="GO" id="GO:0004175">
    <property type="term" value="F:endopeptidase activity"/>
    <property type="evidence" value="ECO:0007669"/>
    <property type="project" value="UniProtKB-ARBA"/>
</dbReference>
<dbReference type="Proteomes" id="UP000288812">
    <property type="component" value="Unassembled WGS sequence"/>
</dbReference>
<dbReference type="InterPro" id="IPR042150">
    <property type="entry name" value="MmRce1-like"/>
</dbReference>
<dbReference type="Pfam" id="PF02517">
    <property type="entry name" value="Rce1-like"/>
    <property type="match status" value="1"/>
</dbReference>
<keyword evidence="3" id="KW-0482">Metalloprotease</keyword>
<sequence>MKVEVIMGKNIENKQLGIFFIFNFGIAAFLGMIFWFNRDLRPDYLATIMMLLPAVSVSVAKFSTEDREELPLKFYGVYAFIFIVSLILLVLIVAGIVEMEFANGVIGILSLIGSIAILAVDSSEIRGKNGLKFSLNFKTSLKYIAIFMGIYFLRYIIFEYKSFNFDVILTIITRFPILIGNFFFSSIFFMGEEYGWRYYLQGKLQIKLGKRWGVVVLGVIWALWHMPLNFMLYSPETPLYSIASYIVFCVSMSIFMGLVQMKTKNVWAAAFIHYLNNSMWLLFTSEFSYETVYNFEGFIVGIIITLLSYAPFILSKEYRGDLKEELK</sequence>
<evidence type="ECO:0000256" key="1">
    <source>
        <dbReference type="SAM" id="Phobius"/>
    </source>
</evidence>
<feature type="transmembrane region" description="Helical" evidence="1">
    <location>
        <begin position="212"/>
        <end position="233"/>
    </location>
</feature>
<gene>
    <name evidence="3" type="ORF">EF514_04170</name>
</gene>
<feature type="domain" description="CAAX prenyl protease 2/Lysostaphin resistance protein A-like" evidence="2">
    <location>
        <begin position="182"/>
        <end position="279"/>
    </location>
</feature>
<dbReference type="GO" id="GO:0008237">
    <property type="term" value="F:metallopeptidase activity"/>
    <property type="evidence" value="ECO:0007669"/>
    <property type="project" value="UniProtKB-KW"/>
</dbReference>
<feature type="transmembrane region" description="Helical" evidence="1">
    <location>
        <begin position="74"/>
        <end position="95"/>
    </location>
</feature>
<reference evidence="3 4" key="1">
    <citation type="submission" date="2018-11" db="EMBL/GenBank/DDBJ databases">
        <title>Genome sequencing and assembly of Anaerosphaera sp. nov., GS7-6-2.</title>
        <authorList>
            <person name="Rettenmaier R."/>
            <person name="Liebl W."/>
            <person name="Zverlov V."/>
        </authorList>
    </citation>
    <scope>NUCLEOTIDE SEQUENCE [LARGE SCALE GENOMIC DNA]</scope>
    <source>
        <strain evidence="3 4">GS7-6-2</strain>
    </source>
</reference>
<dbReference type="OrthoDB" id="9777755at2"/>
<keyword evidence="3" id="KW-0645">Protease</keyword>
<feature type="transmembrane region" description="Helical" evidence="1">
    <location>
        <begin position="141"/>
        <end position="157"/>
    </location>
</feature>
<dbReference type="EMBL" id="RLIH01000004">
    <property type="protein sequence ID" value="RVU55092.1"/>
    <property type="molecule type" value="Genomic_DNA"/>
</dbReference>
<evidence type="ECO:0000313" key="4">
    <source>
        <dbReference type="Proteomes" id="UP000288812"/>
    </source>
</evidence>
<comment type="caution">
    <text evidence="3">The sequence shown here is derived from an EMBL/GenBank/DDBJ whole genome shotgun (WGS) entry which is preliminary data.</text>
</comment>
<feature type="transmembrane region" description="Helical" evidence="1">
    <location>
        <begin position="16"/>
        <end position="38"/>
    </location>
</feature>
<dbReference type="RefSeq" id="WP_127724134.1">
    <property type="nucleotide sequence ID" value="NZ_RLIH01000004.1"/>
</dbReference>